<dbReference type="EMBL" id="UFXP01000001">
    <property type="protein sequence ID" value="STC79927.1"/>
    <property type="molecule type" value="Genomic_DNA"/>
</dbReference>
<dbReference type="InterPro" id="IPR023296">
    <property type="entry name" value="Glyco_hydro_beta-prop_sf"/>
</dbReference>
<gene>
    <name evidence="4" type="ORF">NCTC10289_01981</name>
</gene>
<name>A0A376D2H2_9CORY</name>
<sequence>MRRPPRTGKALVALALTASLVTGQETTPAPAEAQQFPSFQMPALPQFNEEQVRQAVATLVALAASVGGLALVAGILPGVGSSNGSSSAPAPSTTPATTPSTPTSTPESTHPSTSPAPTEEPSSSPEPTTSTAPAPVTSVEPSPGFAQHVAGIKDRLATSEDKDPLWAWTAPRGPQLNLPTHEGSGQATHPSVLYFENGWNGWKYWMAMTPYPASDEGAEDPNVLVSNDGWTWQVPEGLSNPIDDQLGKPNPHNSDTQLVMAPSGEMYLTWRMVDRPNGKTNRIYLVKSDDGVHWSEKEEIWTGEPQFMSQALIWTGEKWRLYGVANGGGVPNRVVFYESSDLKTWSEPTTVSFDPGLTSGQRLWHIDVQLYDGEYIGLVHIIPGTVKQGNLYLLRSQDGVTWKRSDTPIISHEESGYPNLYKSALVPHGSGDDLTFELYYSGFSEGRADWRINRTVAERVSAE</sequence>
<evidence type="ECO:0000313" key="5">
    <source>
        <dbReference type="Proteomes" id="UP000254287"/>
    </source>
</evidence>
<dbReference type="SUPFAM" id="SSF75005">
    <property type="entry name" value="Arabinanase/levansucrase/invertase"/>
    <property type="match status" value="2"/>
</dbReference>
<dbReference type="Gene3D" id="2.115.10.20">
    <property type="entry name" value="Glycosyl hydrolase domain, family 43"/>
    <property type="match status" value="1"/>
</dbReference>
<keyword evidence="2" id="KW-1133">Transmembrane helix</keyword>
<evidence type="ECO:0000256" key="3">
    <source>
        <dbReference type="SAM" id="SignalP"/>
    </source>
</evidence>
<protein>
    <submittedName>
        <fullName evidence="4">Uncharacterized protein</fullName>
    </submittedName>
</protein>
<feature type="compositionally biased region" description="Low complexity" evidence="1">
    <location>
        <begin position="81"/>
        <end position="138"/>
    </location>
</feature>
<organism evidence="4 5">
    <name type="scientific">Corynebacterium minutissimum</name>
    <dbReference type="NCBI Taxonomy" id="38301"/>
    <lineage>
        <taxon>Bacteria</taxon>
        <taxon>Bacillati</taxon>
        <taxon>Actinomycetota</taxon>
        <taxon>Actinomycetes</taxon>
        <taxon>Mycobacteriales</taxon>
        <taxon>Corynebacteriaceae</taxon>
        <taxon>Corynebacterium</taxon>
    </lineage>
</organism>
<keyword evidence="2" id="KW-0812">Transmembrane</keyword>
<proteinExistence type="predicted"/>
<reference evidence="4 5" key="1">
    <citation type="submission" date="2018-06" db="EMBL/GenBank/DDBJ databases">
        <authorList>
            <consortium name="Pathogen Informatics"/>
            <person name="Doyle S."/>
        </authorList>
    </citation>
    <scope>NUCLEOTIDE SEQUENCE [LARGE SCALE GENOMIC DNA]</scope>
    <source>
        <strain evidence="4 5">NCTC10289</strain>
    </source>
</reference>
<dbReference type="AlphaFoldDB" id="A0A376D2H2"/>
<keyword evidence="2" id="KW-0472">Membrane</keyword>
<dbReference type="CDD" id="cd15482">
    <property type="entry name" value="Sialidase_non-viral"/>
    <property type="match status" value="1"/>
</dbReference>
<keyword evidence="3" id="KW-0732">Signal</keyword>
<feature type="chain" id="PRO_5039517514" evidence="3">
    <location>
        <begin position="24"/>
        <end position="463"/>
    </location>
</feature>
<evidence type="ECO:0000256" key="2">
    <source>
        <dbReference type="SAM" id="Phobius"/>
    </source>
</evidence>
<accession>A0A376D2H2</accession>
<evidence type="ECO:0000256" key="1">
    <source>
        <dbReference type="SAM" id="MobiDB-lite"/>
    </source>
</evidence>
<dbReference type="Proteomes" id="UP000254287">
    <property type="component" value="Unassembled WGS sequence"/>
</dbReference>
<evidence type="ECO:0000313" key="4">
    <source>
        <dbReference type="EMBL" id="STC79927.1"/>
    </source>
</evidence>
<dbReference type="RefSeq" id="WP_115023059.1">
    <property type="nucleotide sequence ID" value="NZ_CP069533.1"/>
</dbReference>
<feature type="signal peptide" evidence="3">
    <location>
        <begin position="1"/>
        <end position="23"/>
    </location>
</feature>
<feature type="region of interest" description="Disordered" evidence="1">
    <location>
        <begin position="81"/>
        <end position="144"/>
    </location>
</feature>
<feature type="transmembrane region" description="Helical" evidence="2">
    <location>
        <begin position="57"/>
        <end position="76"/>
    </location>
</feature>